<dbReference type="EMBL" id="JBEPLU010000002">
    <property type="protein sequence ID" value="MET3528050.1"/>
    <property type="molecule type" value="Genomic_DNA"/>
</dbReference>
<gene>
    <name evidence="1" type="ORF">ABID41_003168</name>
</gene>
<reference evidence="1 2" key="1">
    <citation type="submission" date="2024-06" db="EMBL/GenBank/DDBJ databases">
        <title>Genomic Encyclopedia of Type Strains, Phase IV (KMG-IV): sequencing the most valuable type-strain genomes for metagenomic binning, comparative biology and taxonomic classification.</title>
        <authorList>
            <person name="Goeker M."/>
        </authorList>
    </citation>
    <scope>NUCLEOTIDE SEQUENCE [LARGE SCALE GENOMIC DNA]</scope>
    <source>
        <strain evidence="1 2">DSM 17809</strain>
    </source>
</reference>
<keyword evidence="2" id="KW-1185">Reference proteome</keyword>
<dbReference type="RefSeq" id="WP_354298045.1">
    <property type="nucleotide sequence ID" value="NZ_JBEPLU010000002.1"/>
</dbReference>
<protein>
    <submittedName>
        <fullName evidence="1">Uncharacterized protein</fullName>
    </submittedName>
</protein>
<name>A0ABV2ELX8_9CAUL</name>
<evidence type="ECO:0000313" key="2">
    <source>
        <dbReference type="Proteomes" id="UP001549110"/>
    </source>
</evidence>
<dbReference type="Proteomes" id="UP001549110">
    <property type="component" value="Unassembled WGS sequence"/>
</dbReference>
<comment type="caution">
    <text evidence="1">The sequence shown here is derived from an EMBL/GenBank/DDBJ whole genome shotgun (WGS) entry which is preliminary data.</text>
</comment>
<evidence type="ECO:0000313" key="1">
    <source>
        <dbReference type="EMBL" id="MET3528050.1"/>
    </source>
</evidence>
<organism evidence="1 2">
    <name type="scientific">Phenylobacterium koreense</name>
    <dbReference type="NCBI Taxonomy" id="266125"/>
    <lineage>
        <taxon>Bacteria</taxon>
        <taxon>Pseudomonadati</taxon>
        <taxon>Pseudomonadota</taxon>
        <taxon>Alphaproteobacteria</taxon>
        <taxon>Caulobacterales</taxon>
        <taxon>Caulobacteraceae</taxon>
        <taxon>Phenylobacterium</taxon>
    </lineage>
</organism>
<proteinExistence type="predicted"/>
<sequence>MWTHSTDLAQMAGLQGVPTPKHDFRDRSELRSYARAVLLAKRLLDDPGLISKGQSFLERFVATDPQQRRIYDLWSNAMQLPIIVLISDLLSDDERGAYLRETAPVFTVIPAEEVRGLLDRAA</sequence>
<accession>A0ABV2ELX8</accession>